<dbReference type="Proteomes" id="UP000277671">
    <property type="component" value="Unassembled WGS sequence"/>
</dbReference>
<keyword evidence="2" id="KW-1185">Reference proteome</keyword>
<proteinExistence type="predicted"/>
<accession>A0A495JWQ0</accession>
<gene>
    <name evidence="1" type="ORF">BDK92_7162</name>
</gene>
<organism evidence="1 2">
    <name type="scientific">Micromonospora pisi</name>
    <dbReference type="NCBI Taxonomy" id="589240"/>
    <lineage>
        <taxon>Bacteria</taxon>
        <taxon>Bacillati</taxon>
        <taxon>Actinomycetota</taxon>
        <taxon>Actinomycetes</taxon>
        <taxon>Micromonosporales</taxon>
        <taxon>Micromonosporaceae</taxon>
        <taxon>Micromonospora</taxon>
    </lineage>
</organism>
<name>A0A495JWQ0_9ACTN</name>
<sequence length="85" mass="9498">MIPGMTDHSARLARLKKAGDEYQQARNEAERILAGPRDRLAAEARAAYAENIRKAAILRGMGHVWSDTWLDKILKEEPAKTDGPQ</sequence>
<protein>
    <submittedName>
        <fullName evidence="1">Uncharacterized protein</fullName>
    </submittedName>
</protein>
<evidence type="ECO:0000313" key="1">
    <source>
        <dbReference type="EMBL" id="RKR92684.1"/>
    </source>
</evidence>
<comment type="caution">
    <text evidence="1">The sequence shown here is derived from an EMBL/GenBank/DDBJ whole genome shotgun (WGS) entry which is preliminary data.</text>
</comment>
<dbReference type="EMBL" id="RBKT01000001">
    <property type="protein sequence ID" value="RKR92684.1"/>
    <property type="molecule type" value="Genomic_DNA"/>
</dbReference>
<reference evidence="1 2" key="1">
    <citation type="submission" date="2018-10" db="EMBL/GenBank/DDBJ databases">
        <title>Sequencing the genomes of 1000 actinobacteria strains.</title>
        <authorList>
            <person name="Klenk H.-P."/>
        </authorList>
    </citation>
    <scope>NUCLEOTIDE SEQUENCE [LARGE SCALE GENOMIC DNA]</scope>
    <source>
        <strain evidence="1 2">DSM 45175</strain>
    </source>
</reference>
<evidence type="ECO:0000313" key="2">
    <source>
        <dbReference type="Proteomes" id="UP000277671"/>
    </source>
</evidence>
<dbReference type="AlphaFoldDB" id="A0A495JWQ0"/>